<keyword evidence="1" id="KW-0812">Transmembrane</keyword>
<dbReference type="Proteomes" id="UP000321944">
    <property type="component" value="Chromosome"/>
</dbReference>
<feature type="transmembrane region" description="Helical" evidence="1">
    <location>
        <begin position="91"/>
        <end position="108"/>
    </location>
</feature>
<sequence>MKKRFLIFIKTLVDEREEFDENIYFSGFSKILYYLLIPLLSFYCFIIFFGIFNGRDFQILNITIPRAMILIVEMLLLFVSLLCYKVFKNKNKLLLIIPFIIFLVLLMYNDNWFWIHWLLLFFISIFIIIYRFLIIDNLNTQIIKLNSENKKNKISLLNKDLNIDLRDKTREIFLKKVKESYNFIENKDNYEKLKENIEKIYNEQKLERVVKRLLLIPIVPFIGKFLYDYFESNRNIFSGILTLDNIQKWSTFSNVSNFILFLIILFMGLHFIYKLFELRFRDKRKRISEVAECIEILYRREENNE</sequence>
<feature type="transmembrane region" description="Helical" evidence="1">
    <location>
        <begin position="258"/>
        <end position="276"/>
    </location>
</feature>
<organism evidence="2 3">
    <name type="scientific">Leptotrichia wadei</name>
    <dbReference type="NCBI Taxonomy" id="157687"/>
    <lineage>
        <taxon>Bacteria</taxon>
        <taxon>Fusobacteriati</taxon>
        <taxon>Fusobacteriota</taxon>
        <taxon>Fusobacteriia</taxon>
        <taxon>Fusobacteriales</taxon>
        <taxon>Leptotrichiaceae</taxon>
        <taxon>Leptotrichia</taxon>
    </lineage>
</organism>
<feature type="transmembrane region" description="Helical" evidence="1">
    <location>
        <begin position="114"/>
        <end position="134"/>
    </location>
</feature>
<dbReference type="RefSeq" id="WP_147003546.1">
    <property type="nucleotide sequence ID" value="NZ_AP019841.1"/>
</dbReference>
<feature type="transmembrane region" description="Helical" evidence="1">
    <location>
        <begin position="64"/>
        <end position="84"/>
    </location>
</feature>
<protein>
    <submittedName>
        <fullName evidence="2">Uncharacterized protein</fullName>
    </submittedName>
</protein>
<proteinExistence type="predicted"/>
<reference evidence="2 3" key="1">
    <citation type="submission" date="2019-07" db="EMBL/GenBank/DDBJ databases">
        <title>Complete Genome Sequence of Leptotrichia wadei Strain JMUB3936.</title>
        <authorList>
            <person name="Watanabe S."/>
            <person name="Cui L."/>
        </authorList>
    </citation>
    <scope>NUCLEOTIDE SEQUENCE [LARGE SCALE GENOMIC DNA]</scope>
    <source>
        <strain evidence="2 3">JMUB3936</strain>
    </source>
</reference>
<dbReference type="EMBL" id="AP019841">
    <property type="protein sequence ID" value="BBM54781.1"/>
    <property type="molecule type" value="Genomic_DNA"/>
</dbReference>
<feature type="transmembrane region" description="Helical" evidence="1">
    <location>
        <begin position="209"/>
        <end position="227"/>
    </location>
</feature>
<evidence type="ECO:0000313" key="2">
    <source>
        <dbReference type="EMBL" id="BBM54781.1"/>
    </source>
</evidence>
<keyword evidence="1" id="KW-1133">Transmembrane helix</keyword>
<gene>
    <name evidence="2" type="ORF">JMUB3936_1065</name>
</gene>
<evidence type="ECO:0000256" key="1">
    <source>
        <dbReference type="SAM" id="Phobius"/>
    </source>
</evidence>
<name>A0A510KVI9_9FUSO</name>
<evidence type="ECO:0000313" key="3">
    <source>
        <dbReference type="Proteomes" id="UP000321944"/>
    </source>
</evidence>
<keyword evidence="1" id="KW-0472">Membrane</keyword>
<accession>A0A510KVI9</accession>
<dbReference type="AlphaFoldDB" id="A0A510KVI9"/>
<feature type="transmembrane region" description="Helical" evidence="1">
    <location>
        <begin position="31"/>
        <end position="52"/>
    </location>
</feature>